<protein>
    <submittedName>
        <fullName evidence="2">Uncharacterized protein</fullName>
    </submittedName>
</protein>
<keyword evidence="1" id="KW-0812">Transmembrane</keyword>
<evidence type="ECO:0000313" key="2">
    <source>
        <dbReference type="EMBL" id="TKV59241.1"/>
    </source>
</evidence>
<gene>
    <name evidence="2" type="ORF">FDO65_11490</name>
</gene>
<organism evidence="2 3">
    <name type="scientific">Nakamurella flava</name>
    <dbReference type="NCBI Taxonomy" id="2576308"/>
    <lineage>
        <taxon>Bacteria</taxon>
        <taxon>Bacillati</taxon>
        <taxon>Actinomycetota</taxon>
        <taxon>Actinomycetes</taxon>
        <taxon>Nakamurellales</taxon>
        <taxon>Nakamurellaceae</taxon>
        <taxon>Nakamurella</taxon>
    </lineage>
</organism>
<dbReference type="Proteomes" id="UP000306985">
    <property type="component" value="Unassembled WGS sequence"/>
</dbReference>
<name>A0A4U6QGG4_9ACTN</name>
<evidence type="ECO:0000313" key="3">
    <source>
        <dbReference type="Proteomes" id="UP000306985"/>
    </source>
</evidence>
<reference evidence="2 3" key="1">
    <citation type="submission" date="2019-05" db="EMBL/GenBank/DDBJ databases">
        <title>Nakamurella sp. N5BH11, whole genome shotgun sequence.</title>
        <authorList>
            <person name="Tuo L."/>
        </authorList>
    </citation>
    <scope>NUCLEOTIDE SEQUENCE [LARGE SCALE GENOMIC DNA]</scope>
    <source>
        <strain evidence="2 3">N5BH11</strain>
    </source>
</reference>
<dbReference type="EMBL" id="SZZH01000002">
    <property type="protein sequence ID" value="TKV59241.1"/>
    <property type="molecule type" value="Genomic_DNA"/>
</dbReference>
<feature type="transmembrane region" description="Helical" evidence="1">
    <location>
        <begin position="21"/>
        <end position="45"/>
    </location>
</feature>
<evidence type="ECO:0000256" key="1">
    <source>
        <dbReference type="SAM" id="Phobius"/>
    </source>
</evidence>
<dbReference type="RefSeq" id="WP_137449863.1">
    <property type="nucleotide sequence ID" value="NZ_SZZH01000002.1"/>
</dbReference>
<dbReference type="AlphaFoldDB" id="A0A4U6QGG4"/>
<keyword evidence="1" id="KW-0472">Membrane</keyword>
<accession>A0A4U6QGG4</accession>
<keyword evidence="1" id="KW-1133">Transmembrane helix</keyword>
<keyword evidence="3" id="KW-1185">Reference proteome</keyword>
<comment type="caution">
    <text evidence="2">The sequence shown here is derived from an EMBL/GenBank/DDBJ whole genome shotgun (WGS) entry which is preliminary data.</text>
</comment>
<proteinExistence type="predicted"/>
<sequence>MTATNDAGRTPARPTAPRRRTAILLIILLLVAIPLITIAVIYPAYGAGCAITVGTLTVVLQNVHDRHHRT</sequence>